<protein>
    <submittedName>
        <fullName evidence="1">Cortex morphogenetic protein CmpA</fullName>
    </submittedName>
</protein>
<dbReference type="EMBL" id="JBHSDV010000002">
    <property type="protein sequence ID" value="MFC4388170.1"/>
    <property type="molecule type" value="Genomic_DNA"/>
</dbReference>
<sequence length="37" mass="4608">MPTWLRNQLTGAFLERNKKRILILNQCWFFYCNKMDD</sequence>
<reference evidence="2" key="1">
    <citation type="journal article" date="2019" name="Int. J. Syst. Evol. Microbiol.">
        <title>The Global Catalogue of Microorganisms (GCM) 10K type strain sequencing project: providing services to taxonomists for standard genome sequencing and annotation.</title>
        <authorList>
            <consortium name="The Broad Institute Genomics Platform"/>
            <consortium name="The Broad Institute Genome Sequencing Center for Infectious Disease"/>
            <person name="Wu L."/>
            <person name="Ma J."/>
        </authorList>
    </citation>
    <scope>NUCLEOTIDE SEQUENCE [LARGE SCALE GENOMIC DNA]</scope>
    <source>
        <strain evidence="2">KACC 14058</strain>
    </source>
</reference>
<dbReference type="RefSeq" id="WP_390198988.1">
    <property type="nucleotide sequence ID" value="NZ_JBHSDV010000002.1"/>
</dbReference>
<gene>
    <name evidence="1" type="primary">cmpA</name>
    <name evidence="1" type="ORF">ACFOZ1_10150</name>
</gene>
<proteinExistence type="predicted"/>
<evidence type="ECO:0000313" key="2">
    <source>
        <dbReference type="Proteomes" id="UP001595880"/>
    </source>
</evidence>
<accession>A0ABV8VW13</accession>
<organism evidence="1 2">
    <name type="scientific">Gracilibacillus marinus</name>
    <dbReference type="NCBI Taxonomy" id="630535"/>
    <lineage>
        <taxon>Bacteria</taxon>
        <taxon>Bacillati</taxon>
        <taxon>Bacillota</taxon>
        <taxon>Bacilli</taxon>
        <taxon>Bacillales</taxon>
        <taxon>Bacillaceae</taxon>
        <taxon>Gracilibacillus</taxon>
    </lineage>
</organism>
<keyword evidence="2" id="KW-1185">Reference proteome</keyword>
<dbReference type="NCBIfam" id="NF033225">
    <property type="entry name" value="spore_CmpA"/>
    <property type="match status" value="1"/>
</dbReference>
<comment type="caution">
    <text evidence="1">The sequence shown here is derived from an EMBL/GenBank/DDBJ whole genome shotgun (WGS) entry which is preliminary data.</text>
</comment>
<dbReference type="Proteomes" id="UP001595880">
    <property type="component" value="Unassembled WGS sequence"/>
</dbReference>
<name>A0ABV8VW13_9BACI</name>
<dbReference type="Pfam" id="PF26301">
    <property type="entry name" value="spore_CmpA"/>
    <property type="match status" value="1"/>
</dbReference>
<evidence type="ECO:0000313" key="1">
    <source>
        <dbReference type="EMBL" id="MFC4388170.1"/>
    </source>
</evidence>
<dbReference type="InterPro" id="IPR047764">
    <property type="entry name" value="CmpA"/>
</dbReference>